<dbReference type="GO" id="GO:0004519">
    <property type="term" value="F:endonuclease activity"/>
    <property type="evidence" value="ECO:0007669"/>
    <property type="project" value="UniProtKB-KW"/>
</dbReference>
<dbReference type="InterPro" id="IPR050951">
    <property type="entry name" value="Retrovirus_Pol_polyprotein"/>
</dbReference>
<dbReference type="EMBL" id="CP144751">
    <property type="protein sequence ID" value="WVZ83968.1"/>
    <property type="molecule type" value="Genomic_DNA"/>
</dbReference>
<feature type="domain" description="Reverse transcriptase RNase H-like" evidence="7">
    <location>
        <begin position="1"/>
        <end position="69"/>
    </location>
</feature>
<dbReference type="AlphaFoldDB" id="A0AAQ3X2Y1"/>
<dbReference type="InterPro" id="IPR041373">
    <property type="entry name" value="RT_RNaseH"/>
</dbReference>
<dbReference type="SUPFAM" id="SSF56672">
    <property type="entry name" value="DNA/RNA polymerases"/>
    <property type="match status" value="1"/>
</dbReference>
<evidence type="ECO:0000256" key="5">
    <source>
        <dbReference type="ARBA" id="ARBA00022801"/>
    </source>
</evidence>
<evidence type="ECO:0000259" key="7">
    <source>
        <dbReference type="Pfam" id="PF17917"/>
    </source>
</evidence>
<evidence type="ECO:0000259" key="8">
    <source>
        <dbReference type="Pfam" id="PF17921"/>
    </source>
</evidence>
<evidence type="ECO:0000313" key="9">
    <source>
        <dbReference type="EMBL" id="WVZ83968.1"/>
    </source>
</evidence>
<evidence type="ECO:0000256" key="2">
    <source>
        <dbReference type="ARBA" id="ARBA00022695"/>
    </source>
</evidence>
<accession>A0AAQ3X2Y1</accession>
<evidence type="ECO:0000256" key="6">
    <source>
        <dbReference type="ARBA" id="ARBA00022918"/>
    </source>
</evidence>
<keyword evidence="1" id="KW-0808">Transferase</keyword>
<dbReference type="PANTHER" id="PTHR37984:SF5">
    <property type="entry name" value="PROTEIN NYNRIN-LIKE"/>
    <property type="match status" value="1"/>
</dbReference>
<organism evidence="9 10">
    <name type="scientific">Paspalum notatum var. saurae</name>
    <dbReference type="NCBI Taxonomy" id="547442"/>
    <lineage>
        <taxon>Eukaryota</taxon>
        <taxon>Viridiplantae</taxon>
        <taxon>Streptophyta</taxon>
        <taxon>Embryophyta</taxon>
        <taxon>Tracheophyta</taxon>
        <taxon>Spermatophyta</taxon>
        <taxon>Magnoliopsida</taxon>
        <taxon>Liliopsida</taxon>
        <taxon>Poales</taxon>
        <taxon>Poaceae</taxon>
        <taxon>PACMAD clade</taxon>
        <taxon>Panicoideae</taxon>
        <taxon>Andropogonodae</taxon>
        <taxon>Paspaleae</taxon>
        <taxon>Paspalinae</taxon>
        <taxon>Paspalum</taxon>
    </lineage>
</organism>
<dbReference type="Proteomes" id="UP001341281">
    <property type="component" value="Chromosome 07"/>
</dbReference>
<dbReference type="GO" id="GO:0003964">
    <property type="term" value="F:RNA-directed DNA polymerase activity"/>
    <property type="evidence" value="ECO:0007669"/>
    <property type="project" value="UniProtKB-KW"/>
</dbReference>
<keyword evidence="4" id="KW-0255">Endonuclease</keyword>
<proteinExistence type="predicted"/>
<sequence>MGAVLMQGGCPVAYLSKAFGSTHNKYSIYEKEFLAKQYLHYQEFLIKTDHKSLAYLLEQNLHSDLQRKAMARLMGLKFKIRQGYVAADALSRVNHLMVLQAVSAVQPAWLQEVLNSYTTDSRAQELLAQLAVHSPNAEGYSLDQGLIKYKGKFWLGNNSAIQTKVITAFHSTPIGGHSGINNTYYRVNKLFAWKGLKLQVESFVKQCTICQQAKHSQPHSAGLLQPLPIPSAA</sequence>
<keyword evidence="10" id="KW-1185">Reference proteome</keyword>
<gene>
    <name evidence="9" type="ORF">U9M48_031054</name>
</gene>
<evidence type="ECO:0000256" key="3">
    <source>
        <dbReference type="ARBA" id="ARBA00022722"/>
    </source>
</evidence>
<evidence type="ECO:0000256" key="4">
    <source>
        <dbReference type="ARBA" id="ARBA00022759"/>
    </source>
</evidence>
<name>A0AAQ3X2Y1_PASNO</name>
<keyword evidence="2" id="KW-0548">Nucleotidyltransferase</keyword>
<reference evidence="9 10" key="1">
    <citation type="submission" date="2024-02" db="EMBL/GenBank/DDBJ databases">
        <title>High-quality chromosome-scale genome assembly of Pensacola bahiagrass (Paspalum notatum Flugge var. saurae).</title>
        <authorList>
            <person name="Vega J.M."/>
            <person name="Podio M."/>
            <person name="Orjuela J."/>
            <person name="Siena L.A."/>
            <person name="Pessino S.C."/>
            <person name="Combes M.C."/>
            <person name="Mariac C."/>
            <person name="Albertini E."/>
            <person name="Pupilli F."/>
            <person name="Ortiz J.P.A."/>
            <person name="Leblanc O."/>
        </authorList>
    </citation>
    <scope>NUCLEOTIDE SEQUENCE [LARGE SCALE GENOMIC DNA]</scope>
    <source>
        <strain evidence="9">R1</strain>
        <tissue evidence="9">Leaf</tissue>
    </source>
</reference>
<dbReference type="Gene3D" id="1.10.340.70">
    <property type="match status" value="1"/>
</dbReference>
<dbReference type="PANTHER" id="PTHR37984">
    <property type="entry name" value="PROTEIN CBG26694"/>
    <property type="match status" value="1"/>
</dbReference>
<dbReference type="GO" id="GO:0016787">
    <property type="term" value="F:hydrolase activity"/>
    <property type="evidence" value="ECO:0007669"/>
    <property type="project" value="UniProtKB-KW"/>
</dbReference>
<evidence type="ECO:0000313" key="10">
    <source>
        <dbReference type="Proteomes" id="UP001341281"/>
    </source>
</evidence>
<dbReference type="InterPro" id="IPR043502">
    <property type="entry name" value="DNA/RNA_pol_sf"/>
</dbReference>
<keyword evidence="6" id="KW-0695">RNA-directed DNA polymerase</keyword>
<protein>
    <recommendedName>
        <fullName evidence="11">Integrase zinc-binding domain-containing protein</fullName>
    </recommendedName>
</protein>
<evidence type="ECO:0000256" key="1">
    <source>
        <dbReference type="ARBA" id="ARBA00022679"/>
    </source>
</evidence>
<dbReference type="Pfam" id="PF17921">
    <property type="entry name" value="Integrase_H2C2"/>
    <property type="match status" value="1"/>
</dbReference>
<dbReference type="InterPro" id="IPR041588">
    <property type="entry name" value="Integrase_H2C2"/>
</dbReference>
<keyword evidence="3" id="KW-0540">Nuclease</keyword>
<dbReference type="Pfam" id="PF17917">
    <property type="entry name" value="RT_RNaseH"/>
    <property type="match status" value="1"/>
</dbReference>
<feature type="domain" description="Integrase zinc-binding" evidence="8">
    <location>
        <begin position="159"/>
        <end position="215"/>
    </location>
</feature>
<keyword evidence="5" id="KW-0378">Hydrolase</keyword>
<evidence type="ECO:0008006" key="11">
    <source>
        <dbReference type="Google" id="ProtNLM"/>
    </source>
</evidence>